<keyword evidence="3" id="KW-1185">Reference proteome</keyword>
<gene>
    <name evidence="2" type="ORF">F5878DRAFT_606811</name>
</gene>
<name>A0AA38PH07_9AGAR</name>
<dbReference type="PANTHER" id="PTHR31896">
    <property type="entry name" value="FAMILY REGULATORY PROTEIN, PUTATIVE (AFU_ORTHOLOGUE AFUA_3G14730)-RELATED"/>
    <property type="match status" value="1"/>
</dbReference>
<comment type="caution">
    <text evidence="2">The sequence shown here is derived from an EMBL/GenBank/DDBJ whole genome shotgun (WGS) entry which is preliminary data.</text>
</comment>
<dbReference type="Gene3D" id="3.30.559.10">
    <property type="entry name" value="Chloramphenicol acetyltransferase-like domain"/>
    <property type="match status" value="2"/>
</dbReference>
<dbReference type="InterPro" id="IPR023213">
    <property type="entry name" value="CAT-like_dom_sf"/>
</dbReference>
<proteinExistence type="predicted"/>
<dbReference type="Pfam" id="PF02458">
    <property type="entry name" value="Transferase"/>
    <property type="match status" value="1"/>
</dbReference>
<evidence type="ECO:0000313" key="3">
    <source>
        <dbReference type="Proteomes" id="UP001163846"/>
    </source>
</evidence>
<dbReference type="InterPro" id="IPR051283">
    <property type="entry name" value="Sec_Metabolite_Acyltrans"/>
</dbReference>
<reference evidence="2" key="1">
    <citation type="submission" date="2022-08" db="EMBL/GenBank/DDBJ databases">
        <authorList>
            <consortium name="DOE Joint Genome Institute"/>
            <person name="Min B."/>
            <person name="Riley R."/>
            <person name="Sierra-Patev S."/>
            <person name="Naranjo-Ortiz M."/>
            <person name="Looney B."/>
            <person name="Konkel Z."/>
            <person name="Slot J.C."/>
            <person name="Sakamoto Y."/>
            <person name="Steenwyk J.L."/>
            <person name="Rokas A."/>
            <person name="Carro J."/>
            <person name="Camarero S."/>
            <person name="Ferreira P."/>
            <person name="Molpeceres G."/>
            <person name="Ruiz-Duenas F.J."/>
            <person name="Serrano A."/>
            <person name="Henrissat B."/>
            <person name="Drula E."/>
            <person name="Hughes K.W."/>
            <person name="Mata J.L."/>
            <person name="Ishikawa N.K."/>
            <person name="Vargas-Isla R."/>
            <person name="Ushijima S."/>
            <person name="Smith C.A."/>
            <person name="Ahrendt S."/>
            <person name="Andreopoulos W."/>
            <person name="He G."/>
            <person name="Labutti K."/>
            <person name="Lipzen A."/>
            <person name="Ng V."/>
            <person name="Sandor L."/>
            <person name="Barry K."/>
            <person name="Martinez A.T."/>
            <person name="Xiao Y."/>
            <person name="Gibbons J.G."/>
            <person name="Terashima K."/>
            <person name="Hibbett D.S."/>
            <person name="Grigoriev I.V."/>
        </authorList>
    </citation>
    <scope>NUCLEOTIDE SEQUENCE</scope>
    <source>
        <strain evidence="2">TFB9207</strain>
    </source>
</reference>
<dbReference type="EMBL" id="MU805995">
    <property type="protein sequence ID" value="KAJ3842782.1"/>
    <property type="molecule type" value="Genomic_DNA"/>
</dbReference>
<keyword evidence="1" id="KW-0808">Transferase</keyword>
<sequence>MITPKSVPLESEEDFVELPPHELWMTFIKNVHDIPDALDLDKFQTALSRTLEIYPHACGRLVKETNERGMSCWKIRLTKSTIPLEIVESEGLPKFTDSVIQDDLAPLLPRTDFDVVNADNALISLKLHVSAQGTIIGVAWHHTLGDAATLLRFLTTFSEYYEGHEPDIGSLPVFKKHHFSDPSPAEIQKWLPHMSHLACTYSAAEIQVKYNEGNEPTVPIRAIIKRSDAEAIRRRAQAEQNSNRGLTISLQDALSATVVAAINRSYPNSVRRVTNAAGYRQVNAEWNLPNVAGNSIYIVSTRNFDAAFSQDIGYVAATIRKSLLEARKAEYVAGYMSVASHQMALAAENNEQFFFGSDRNTLSVNSNLIFDWQSIGFGCSNTRFYTPGITRFYLRIFLANPSSTLSKGEALDLTFGAPASMRSGIIEQLGSDFMIVQ</sequence>
<protein>
    <submittedName>
        <fullName evidence="2">Uncharacterized protein</fullName>
    </submittedName>
</protein>
<evidence type="ECO:0000313" key="2">
    <source>
        <dbReference type="EMBL" id="KAJ3842782.1"/>
    </source>
</evidence>
<accession>A0AA38PH07</accession>
<organism evidence="2 3">
    <name type="scientific">Lentinula raphanica</name>
    <dbReference type="NCBI Taxonomy" id="153919"/>
    <lineage>
        <taxon>Eukaryota</taxon>
        <taxon>Fungi</taxon>
        <taxon>Dikarya</taxon>
        <taxon>Basidiomycota</taxon>
        <taxon>Agaricomycotina</taxon>
        <taxon>Agaricomycetes</taxon>
        <taxon>Agaricomycetidae</taxon>
        <taxon>Agaricales</taxon>
        <taxon>Marasmiineae</taxon>
        <taxon>Omphalotaceae</taxon>
        <taxon>Lentinula</taxon>
    </lineage>
</organism>
<dbReference type="Proteomes" id="UP001163846">
    <property type="component" value="Unassembled WGS sequence"/>
</dbReference>
<evidence type="ECO:0000256" key="1">
    <source>
        <dbReference type="ARBA" id="ARBA00022679"/>
    </source>
</evidence>
<dbReference type="PANTHER" id="PTHR31896:SF64">
    <property type="entry name" value="TRICHOTHECENE 3-O-ACETYLTRANSFERASE"/>
    <property type="match status" value="1"/>
</dbReference>
<dbReference type="AlphaFoldDB" id="A0AA38PH07"/>
<dbReference type="GO" id="GO:0016740">
    <property type="term" value="F:transferase activity"/>
    <property type="evidence" value="ECO:0007669"/>
    <property type="project" value="UniProtKB-KW"/>
</dbReference>